<dbReference type="Proteomes" id="UP001168098">
    <property type="component" value="Unassembled WGS sequence"/>
</dbReference>
<feature type="domain" description="ArsA HSP20-like" evidence="4">
    <location>
        <begin position="382"/>
        <end position="442"/>
    </location>
</feature>
<feature type="domain" description="ArsA/GET3 Anion-transporting ATPase-like" evidence="3">
    <location>
        <begin position="42"/>
        <end position="221"/>
    </location>
</feature>
<feature type="region of interest" description="Disordered" evidence="2">
    <location>
        <begin position="354"/>
        <end position="374"/>
    </location>
</feature>
<feature type="region of interest" description="Disordered" evidence="2">
    <location>
        <begin position="1"/>
        <end position="37"/>
    </location>
</feature>
<evidence type="ECO:0000259" key="4">
    <source>
        <dbReference type="Pfam" id="PF17886"/>
    </source>
</evidence>
<dbReference type="SUPFAM" id="SSF52540">
    <property type="entry name" value="P-loop containing nucleoside triphosphate hydrolases"/>
    <property type="match status" value="1"/>
</dbReference>
<dbReference type="InterPro" id="IPR027417">
    <property type="entry name" value="P-loop_NTPase"/>
</dbReference>
<keyword evidence="6" id="KW-1185">Reference proteome</keyword>
<dbReference type="InterPro" id="IPR040612">
    <property type="entry name" value="ArsA_HSP20-like"/>
</dbReference>
<evidence type="ECO:0000256" key="2">
    <source>
        <dbReference type="SAM" id="MobiDB-lite"/>
    </source>
</evidence>
<dbReference type="Gene3D" id="3.40.50.300">
    <property type="entry name" value="P-loop containing nucleotide triphosphate hydrolases"/>
    <property type="match status" value="1"/>
</dbReference>
<dbReference type="Pfam" id="PF17886">
    <property type="entry name" value="ArsA_HSP20"/>
    <property type="match status" value="1"/>
</dbReference>
<dbReference type="AlphaFoldDB" id="A0AA39AKK3"/>
<dbReference type="CDD" id="cd02035">
    <property type="entry name" value="ArsA"/>
    <property type="match status" value="1"/>
</dbReference>
<dbReference type="EMBL" id="JARBHA010000001">
    <property type="protein sequence ID" value="KAJ9708103.1"/>
    <property type="molecule type" value="Genomic_DNA"/>
</dbReference>
<evidence type="ECO:0008006" key="7">
    <source>
        <dbReference type="Google" id="ProtNLM"/>
    </source>
</evidence>
<comment type="similarity">
    <text evidence="1">Belongs to the arsA ATPase family.</text>
</comment>
<gene>
    <name evidence="5" type="ORF">PVL29_000252</name>
</gene>
<dbReference type="PANTHER" id="PTHR43868">
    <property type="entry name" value="OS02G0711200 PROTEIN"/>
    <property type="match status" value="1"/>
</dbReference>
<dbReference type="InterPro" id="IPR008978">
    <property type="entry name" value="HSP20-like_chaperone"/>
</dbReference>
<evidence type="ECO:0000313" key="6">
    <source>
        <dbReference type="Proteomes" id="UP001168098"/>
    </source>
</evidence>
<dbReference type="InterPro" id="IPR025723">
    <property type="entry name" value="ArsA/GET3_ATPase-like"/>
</dbReference>
<evidence type="ECO:0000259" key="3">
    <source>
        <dbReference type="Pfam" id="PF02374"/>
    </source>
</evidence>
<accession>A0AA39AKK3</accession>
<comment type="caution">
    <text evidence="5">The sequence shown here is derived from an EMBL/GenBank/DDBJ whole genome shotgun (WGS) entry which is preliminary data.</text>
</comment>
<sequence>MASTSLLLSSASSRNPNSELSIRRRRHGALATTASSEEDHSTKLVTFLGKGGSGKTTSAIFAAQHYAMAGFNTCLVIHSQDPTAEYLLNCKIGTSPIICNNNLSAVRLETTKMLLEPLHLLKKADAELNITQGVLEGVVGEELGVLPGMDSAFTLLALERLVGFLGNLGRRNLQKDKYDIIIYDGINTEETLRMIGVTSRARLYLKYLRNMAERTDIGRLAGPSLLRLVDEAMSLSTRGSNLNGKMSAEIWDILERAIERGSSAFGEPRKFGCYLVVDPNNPASVSSALRYWGCAIQAGAQVSGAFGTASPHSDVESVEIVKNFSPLPFALCPHVPMGSLPDWNAIISSNPSEDARDLLSAPGSSSSSSNVMEPVKFDPSKKSVSLLMPGFDKSEIKLYQYRGGSELLVEAGDQRRVIRLPPEIQGRVGGAKFADRKLVITMR</sequence>
<organism evidence="5 6">
    <name type="scientific">Vitis rotundifolia</name>
    <name type="common">Muscadine grape</name>
    <dbReference type="NCBI Taxonomy" id="103349"/>
    <lineage>
        <taxon>Eukaryota</taxon>
        <taxon>Viridiplantae</taxon>
        <taxon>Streptophyta</taxon>
        <taxon>Embryophyta</taxon>
        <taxon>Tracheophyta</taxon>
        <taxon>Spermatophyta</taxon>
        <taxon>Magnoliopsida</taxon>
        <taxon>eudicotyledons</taxon>
        <taxon>Gunneridae</taxon>
        <taxon>Pentapetalae</taxon>
        <taxon>rosids</taxon>
        <taxon>Vitales</taxon>
        <taxon>Vitaceae</taxon>
        <taxon>Viteae</taxon>
        <taxon>Vitis</taxon>
    </lineage>
</organism>
<dbReference type="InterPro" id="IPR053262">
    <property type="entry name" value="ArsA_ATPase-like"/>
</dbReference>
<proteinExistence type="inferred from homology"/>
<evidence type="ECO:0000313" key="5">
    <source>
        <dbReference type="EMBL" id="KAJ9708103.1"/>
    </source>
</evidence>
<reference evidence="5 6" key="1">
    <citation type="journal article" date="2023" name="BMC Biotechnol.">
        <title>Vitis rotundifolia cv Carlos genome sequencing.</title>
        <authorList>
            <person name="Huff M."/>
            <person name="Hulse-Kemp A."/>
            <person name="Scheffler B."/>
            <person name="Youngblood R."/>
            <person name="Simpson S."/>
            <person name="Babiker E."/>
            <person name="Staton M."/>
        </authorList>
    </citation>
    <scope>NUCLEOTIDE SEQUENCE [LARGE SCALE GENOMIC DNA]</scope>
    <source>
        <tissue evidence="5">Leaf</tissue>
    </source>
</reference>
<feature type="compositionally biased region" description="Low complexity" evidence="2">
    <location>
        <begin position="1"/>
        <end position="20"/>
    </location>
</feature>
<protein>
    <recommendedName>
        <fullName evidence="7">P-loop containing nucleoside triphosphate hydrolases superfamily protein</fullName>
    </recommendedName>
</protein>
<dbReference type="PANTHER" id="PTHR43868:SF1">
    <property type="entry name" value="P-LOOP CONTAINING NUCLEOSIDE TRIPHOSPHATE HYDROLASES SUPERFAMILY PROTEIN"/>
    <property type="match status" value="1"/>
</dbReference>
<dbReference type="Pfam" id="PF02374">
    <property type="entry name" value="ArsA_ATPase"/>
    <property type="match status" value="1"/>
</dbReference>
<dbReference type="Gene3D" id="2.60.40.790">
    <property type="match status" value="1"/>
</dbReference>
<name>A0AA39AKK3_VITRO</name>
<evidence type="ECO:0000256" key="1">
    <source>
        <dbReference type="ARBA" id="ARBA00011040"/>
    </source>
</evidence>